<feature type="domain" description="HTH cro/C1-type" evidence="2">
    <location>
        <begin position="105"/>
        <end position="130"/>
    </location>
</feature>
<evidence type="ECO:0000313" key="5">
    <source>
        <dbReference type="Proteomes" id="UP000196230"/>
    </source>
</evidence>
<name>A0A1R4IZ02_9MICC</name>
<dbReference type="Pfam" id="PF13936">
    <property type="entry name" value="HTH_38"/>
    <property type="match status" value="1"/>
</dbReference>
<evidence type="ECO:0000259" key="2">
    <source>
        <dbReference type="PROSITE" id="PS50943"/>
    </source>
</evidence>
<dbReference type="InterPro" id="IPR001584">
    <property type="entry name" value="Integrase_cat-core"/>
</dbReference>
<protein>
    <submittedName>
        <fullName evidence="4">Mobile element protein</fullName>
    </submittedName>
</protein>
<dbReference type="AlphaFoldDB" id="A0A1R4IZ02"/>
<dbReference type="PROSITE" id="PS50994">
    <property type="entry name" value="INTEGRASE"/>
    <property type="match status" value="1"/>
</dbReference>
<dbReference type="PANTHER" id="PTHR10948:SF23">
    <property type="entry name" value="TRANSPOSASE INSI FOR INSERTION SEQUENCE ELEMENT IS30A-RELATED"/>
    <property type="match status" value="1"/>
</dbReference>
<feature type="domain" description="Integrase catalytic" evidence="3">
    <location>
        <begin position="280"/>
        <end position="433"/>
    </location>
</feature>
<dbReference type="PANTHER" id="PTHR10948">
    <property type="entry name" value="TRANSPOSASE"/>
    <property type="match status" value="1"/>
</dbReference>
<dbReference type="GO" id="GO:0015074">
    <property type="term" value="P:DNA integration"/>
    <property type="evidence" value="ECO:0007669"/>
    <property type="project" value="InterPro"/>
</dbReference>
<keyword evidence="1" id="KW-0233">DNA recombination</keyword>
<dbReference type="Proteomes" id="UP000196230">
    <property type="component" value="Unassembled WGS sequence"/>
</dbReference>
<dbReference type="InterPro" id="IPR012337">
    <property type="entry name" value="RNaseH-like_sf"/>
</dbReference>
<dbReference type="InterPro" id="IPR053392">
    <property type="entry name" value="Transposase_IS30-like"/>
</dbReference>
<dbReference type="Gene3D" id="1.10.10.60">
    <property type="entry name" value="Homeodomain-like"/>
    <property type="match status" value="1"/>
</dbReference>
<sequence length="440" mass="48994">MQQIFQGLPGRSVVLTMAAISRAASKRLRLQVLDLMLAGGTSKSVAEQVGVSGTSVRRWCQQAGLHRAQGWAGKDVSVIPANVAPLPARTGHARRLSLAERTKIELRLNDGWSQSRIADDLGVHRSTISRELARNTLSWGRSCKTGGPADSAYNAATAQHHTDYRRARPKTRKLHAHPALRHQVLRLMAEGHSPPQVSVRLRHLFPDDERMRISHESIYQELYLQARSVLLQELKVEVALRSGRTGRIPASKLPPASKRTWLQGCLLADREQMFAAEICERKIPGHWEGDLVVGPGNSALITLVERVSRFTLLGRLPGARDSETVIDKLTRMVESLPEAVLRSLTWDQGSEMAKHARFTVATGCPVFFADPHSPWQRGTNENLNGQLRYEYPKGTNFNTLTDQDIQDTQDRLNHRGRVILAGMTPAEKLDVPGHHVDDTR</sequence>
<dbReference type="GO" id="GO:0005829">
    <property type="term" value="C:cytosol"/>
    <property type="evidence" value="ECO:0007669"/>
    <property type="project" value="TreeGrafter"/>
</dbReference>
<dbReference type="GO" id="GO:0032196">
    <property type="term" value="P:transposition"/>
    <property type="evidence" value="ECO:0007669"/>
    <property type="project" value="TreeGrafter"/>
</dbReference>
<dbReference type="InterPro" id="IPR025246">
    <property type="entry name" value="IS30-like_HTH"/>
</dbReference>
<evidence type="ECO:0000256" key="1">
    <source>
        <dbReference type="ARBA" id="ARBA00023172"/>
    </source>
</evidence>
<dbReference type="EMBL" id="FUKP01000037">
    <property type="protein sequence ID" value="SJN25067.1"/>
    <property type="molecule type" value="Genomic_DNA"/>
</dbReference>
<accession>A0A1R4IZ02</accession>
<dbReference type="InterPro" id="IPR036397">
    <property type="entry name" value="RNaseH_sf"/>
</dbReference>
<dbReference type="GO" id="GO:0004803">
    <property type="term" value="F:transposase activity"/>
    <property type="evidence" value="ECO:0007669"/>
    <property type="project" value="TreeGrafter"/>
</dbReference>
<dbReference type="PROSITE" id="PS50943">
    <property type="entry name" value="HTH_CROC1"/>
    <property type="match status" value="1"/>
</dbReference>
<gene>
    <name evidence="4" type="ORF">FM125_05450</name>
</gene>
<dbReference type="NCBIfam" id="NF033563">
    <property type="entry name" value="transpos_IS30"/>
    <property type="match status" value="1"/>
</dbReference>
<dbReference type="GO" id="GO:0006310">
    <property type="term" value="P:DNA recombination"/>
    <property type="evidence" value="ECO:0007669"/>
    <property type="project" value="UniProtKB-KW"/>
</dbReference>
<dbReference type="InterPro" id="IPR051917">
    <property type="entry name" value="Transposase-Integrase"/>
</dbReference>
<evidence type="ECO:0000313" key="4">
    <source>
        <dbReference type="EMBL" id="SJN25067.1"/>
    </source>
</evidence>
<proteinExistence type="predicted"/>
<dbReference type="SUPFAM" id="SSF53098">
    <property type="entry name" value="Ribonuclease H-like"/>
    <property type="match status" value="1"/>
</dbReference>
<reference evidence="4 5" key="1">
    <citation type="submission" date="2017-02" db="EMBL/GenBank/DDBJ databases">
        <authorList>
            <person name="Peterson S.W."/>
        </authorList>
    </citation>
    <scope>NUCLEOTIDE SEQUENCE [LARGE SCALE GENOMIC DNA]</scope>
    <source>
        <strain evidence="4 5">2B3F</strain>
    </source>
</reference>
<organism evidence="4 5">
    <name type="scientific">Micrococcus lylae</name>
    <dbReference type="NCBI Taxonomy" id="1273"/>
    <lineage>
        <taxon>Bacteria</taxon>
        <taxon>Bacillati</taxon>
        <taxon>Actinomycetota</taxon>
        <taxon>Actinomycetes</taxon>
        <taxon>Micrococcales</taxon>
        <taxon>Micrococcaceae</taxon>
        <taxon>Micrococcus</taxon>
    </lineage>
</organism>
<dbReference type="Gene3D" id="3.30.420.10">
    <property type="entry name" value="Ribonuclease H-like superfamily/Ribonuclease H"/>
    <property type="match status" value="1"/>
</dbReference>
<dbReference type="InterPro" id="IPR009057">
    <property type="entry name" value="Homeodomain-like_sf"/>
</dbReference>
<dbReference type="InterPro" id="IPR001387">
    <property type="entry name" value="Cro/C1-type_HTH"/>
</dbReference>
<evidence type="ECO:0000259" key="3">
    <source>
        <dbReference type="PROSITE" id="PS50994"/>
    </source>
</evidence>
<dbReference type="GO" id="GO:0003676">
    <property type="term" value="F:nucleic acid binding"/>
    <property type="evidence" value="ECO:0007669"/>
    <property type="project" value="InterPro"/>
</dbReference>
<dbReference type="SUPFAM" id="SSF46689">
    <property type="entry name" value="Homeodomain-like"/>
    <property type="match status" value="1"/>
</dbReference>
<dbReference type="Pfam" id="PF00665">
    <property type="entry name" value="rve"/>
    <property type="match status" value="1"/>
</dbReference>